<dbReference type="GO" id="GO:0072686">
    <property type="term" value="C:mitotic spindle"/>
    <property type="evidence" value="ECO:0007669"/>
    <property type="project" value="InterPro"/>
</dbReference>
<dbReference type="InterPro" id="IPR013960">
    <property type="entry name" value="DASH_Duo1"/>
</dbReference>
<name>A0A1E4T368_9ASCO</name>
<dbReference type="GO" id="GO:0042729">
    <property type="term" value="C:DASH complex"/>
    <property type="evidence" value="ECO:0007669"/>
    <property type="project" value="InterPro"/>
</dbReference>
<gene>
    <name evidence="1" type="ORF">CANARDRAFT_6686</name>
</gene>
<evidence type="ECO:0000313" key="1">
    <source>
        <dbReference type="EMBL" id="ODV86189.1"/>
    </source>
</evidence>
<reference evidence="2" key="1">
    <citation type="submission" date="2016-04" db="EMBL/GenBank/DDBJ databases">
        <title>Comparative genomics of biotechnologically important yeasts.</title>
        <authorList>
            <consortium name="DOE Joint Genome Institute"/>
            <person name="Riley R."/>
            <person name="Haridas S."/>
            <person name="Wolfe K.H."/>
            <person name="Lopes M.R."/>
            <person name="Hittinger C.T."/>
            <person name="Goker M."/>
            <person name="Salamov A."/>
            <person name="Wisecaver J."/>
            <person name="Long T.M."/>
            <person name="Aerts A.L."/>
            <person name="Barry K."/>
            <person name="Choi C."/>
            <person name="Clum A."/>
            <person name="Coughlan A.Y."/>
            <person name="Deshpande S."/>
            <person name="Douglass A.P."/>
            <person name="Hanson S.J."/>
            <person name="Klenk H.-P."/>
            <person name="Labutti K."/>
            <person name="Lapidus A."/>
            <person name="Lindquist E."/>
            <person name="Lipzen A."/>
            <person name="Meier-Kolthoff J.P."/>
            <person name="Ohm R.A."/>
            <person name="Otillar R.P."/>
            <person name="Pangilinan J."/>
            <person name="Peng Y."/>
            <person name="Rokas A."/>
            <person name="Rosa C.A."/>
            <person name="Scheuner C."/>
            <person name="Sibirny A.A."/>
            <person name="Slot J.C."/>
            <person name="Stielow J.B."/>
            <person name="Sun H."/>
            <person name="Kurtzman C.P."/>
            <person name="Blackwell M."/>
            <person name="Grigoriev I.V."/>
            <person name="Jeffries T.W."/>
        </authorList>
    </citation>
    <scope>NUCLEOTIDE SEQUENCE [LARGE SCALE GENOMIC DNA]</scope>
    <source>
        <strain evidence="2">NRRL YB-2248</strain>
    </source>
</reference>
<dbReference type="GO" id="GO:0000278">
    <property type="term" value="P:mitotic cell cycle"/>
    <property type="evidence" value="ECO:0007669"/>
    <property type="project" value="InterPro"/>
</dbReference>
<accession>A0A1E4T368</accession>
<evidence type="ECO:0000313" key="2">
    <source>
        <dbReference type="Proteomes" id="UP000094801"/>
    </source>
</evidence>
<dbReference type="OrthoDB" id="5599235at2759"/>
<dbReference type="Pfam" id="PF08651">
    <property type="entry name" value="DASH_Duo1"/>
    <property type="match status" value="1"/>
</dbReference>
<keyword evidence="2" id="KW-1185">Reference proteome</keyword>
<proteinExistence type="predicted"/>
<dbReference type="Proteomes" id="UP000094801">
    <property type="component" value="Unassembled WGS sequence"/>
</dbReference>
<sequence>MSSEQDEPFQNRISNSNRNIAIKNELDNLIKINEMLKMTSESIRESTKNIQIFKKNAKNSNSLIDIWSKVLSQNKAIKDLLDGDVKLDGGNDHQQQQHVKVEWNGNDSFKDSIELKSLELQRLTQEYESLVASKRSIETKKTVDTNIKRKRRF</sequence>
<dbReference type="EMBL" id="KV453850">
    <property type="protein sequence ID" value="ODV86189.1"/>
    <property type="molecule type" value="Genomic_DNA"/>
</dbReference>
<protein>
    <submittedName>
        <fullName evidence="1">Uncharacterized protein</fullName>
    </submittedName>
</protein>
<dbReference type="AlphaFoldDB" id="A0A1E4T368"/>
<organism evidence="1 2">
    <name type="scientific">[Candida] arabinofermentans NRRL YB-2248</name>
    <dbReference type="NCBI Taxonomy" id="983967"/>
    <lineage>
        <taxon>Eukaryota</taxon>
        <taxon>Fungi</taxon>
        <taxon>Dikarya</taxon>
        <taxon>Ascomycota</taxon>
        <taxon>Saccharomycotina</taxon>
        <taxon>Pichiomycetes</taxon>
        <taxon>Pichiales</taxon>
        <taxon>Pichiaceae</taxon>
        <taxon>Ogataea</taxon>
        <taxon>Ogataea/Candida clade</taxon>
    </lineage>
</organism>